<comment type="cofactor">
    <cofactor evidence="5 7">
        <name>Mn(2+)</name>
        <dbReference type="ChEBI" id="CHEBI:29035"/>
    </cofactor>
    <text evidence="5 7">Binds 2 manganese ions per subunit.</text>
</comment>
<dbReference type="Gene3D" id="3.40.800.10">
    <property type="entry name" value="Ureohydrolase domain"/>
    <property type="match status" value="1"/>
</dbReference>
<dbReference type="HAMAP" id="MF_00737">
    <property type="entry name" value="Formimidoylglutam"/>
    <property type="match status" value="1"/>
</dbReference>
<dbReference type="Pfam" id="PF00491">
    <property type="entry name" value="Arginase"/>
    <property type="match status" value="1"/>
</dbReference>
<name>U1X3K2_ANEAE</name>
<comment type="catalytic activity">
    <reaction evidence="5">
        <text>N-formimidoyl-L-glutamate + H2O = formamide + L-glutamate</text>
        <dbReference type="Rhea" id="RHEA:22492"/>
        <dbReference type="ChEBI" id="CHEBI:15377"/>
        <dbReference type="ChEBI" id="CHEBI:16397"/>
        <dbReference type="ChEBI" id="CHEBI:29985"/>
        <dbReference type="ChEBI" id="CHEBI:58928"/>
        <dbReference type="EC" id="3.5.3.8"/>
    </reaction>
</comment>
<organism evidence="9 10">
    <name type="scientific">Aneurinibacillus aneurinilyticus ATCC 12856</name>
    <dbReference type="NCBI Taxonomy" id="649747"/>
    <lineage>
        <taxon>Bacteria</taxon>
        <taxon>Bacillati</taxon>
        <taxon>Bacillota</taxon>
        <taxon>Bacilli</taxon>
        <taxon>Bacillales</taxon>
        <taxon>Paenibacillaceae</taxon>
        <taxon>Aneurinibacillus group</taxon>
        <taxon>Aneurinibacillus</taxon>
    </lineage>
</organism>
<dbReference type="GO" id="GO:0033389">
    <property type="term" value="P:putrescine biosynthetic process from arginine, via agmatine"/>
    <property type="evidence" value="ECO:0007669"/>
    <property type="project" value="TreeGrafter"/>
</dbReference>
<dbReference type="STRING" id="649747.HMPREF0083_02401"/>
<keyword evidence="1 5" id="KW-0479">Metal-binding</keyword>
<feature type="binding site" evidence="5 7">
    <location>
        <position position="141"/>
    </location>
    <ligand>
        <name>Mn(2+)</name>
        <dbReference type="ChEBI" id="CHEBI:29035"/>
        <label>1</label>
    </ligand>
</feature>
<evidence type="ECO:0000256" key="7">
    <source>
        <dbReference type="PIRSR" id="PIRSR036979-1"/>
    </source>
</evidence>
<evidence type="ECO:0000256" key="4">
    <source>
        <dbReference type="ARBA" id="ARBA00023211"/>
    </source>
</evidence>
<evidence type="ECO:0000256" key="6">
    <source>
        <dbReference type="NCBIfam" id="TIGR01227"/>
    </source>
</evidence>
<dbReference type="GO" id="GO:0030145">
    <property type="term" value="F:manganese ion binding"/>
    <property type="evidence" value="ECO:0007669"/>
    <property type="project" value="UniProtKB-UniRule"/>
</dbReference>
<dbReference type="PANTHER" id="PTHR11358:SF35">
    <property type="entry name" value="FORMIMIDOYLGLUTAMASE"/>
    <property type="match status" value="1"/>
</dbReference>
<dbReference type="NCBIfam" id="TIGR01227">
    <property type="entry name" value="hutG"/>
    <property type="match status" value="1"/>
</dbReference>
<dbReference type="GO" id="GO:0008783">
    <property type="term" value="F:agmatinase activity"/>
    <property type="evidence" value="ECO:0007669"/>
    <property type="project" value="TreeGrafter"/>
</dbReference>
<dbReference type="UniPathway" id="UPA00379">
    <property type="reaction ID" value="UER00552"/>
</dbReference>
<feature type="binding site" evidence="5">
    <location>
        <position position="167"/>
    </location>
    <ligand>
        <name>Mn(2+)</name>
        <dbReference type="ChEBI" id="CHEBI:29035"/>
        <label>2</label>
    </ligand>
</feature>
<accession>U1X3K2</accession>
<dbReference type="GO" id="GO:0019557">
    <property type="term" value="P:L-histidine catabolic process to glutamate and formate"/>
    <property type="evidence" value="ECO:0007669"/>
    <property type="project" value="UniProtKB-UniPathway"/>
</dbReference>
<dbReference type="InterPro" id="IPR023696">
    <property type="entry name" value="Ureohydrolase_dom_sf"/>
</dbReference>
<dbReference type="HOGENOM" id="CLU_039478_2_0_9"/>
<dbReference type="GO" id="GO:0019556">
    <property type="term" value="P:L-histidine catabolic process to glutamate and formamide"/>
    <property type="evidence" value="ECO:0007669"/>
    <property type="project" value="UniProtKB-UniRule"/>
</dbReference>
<feature type="binding site" evidence="7">
    <location>
        <position position="169"/>
    </location>
    <ligand>
        <name>Mn(2+)</name>
        <dbReference type="ChEBI" id="CHEBI:29035"/>
        <label>1</label>
    </ligand>
</feature>
<feature type="binding site" evidence="5">
    <location>
        <position position="169"/>
    </location>
    <ligand>
        <name>Mn(2+)</name>
        <dbReference type="ChEBI" id="CHEBI:29035"/>
        <label>2</label>
    </ligand>
</feature>
<dbReference type="EMBL" id="AWSJ01000147">
    <property type="protein sequence ID" value="ERI09560.1"/>
    <property type="molecule type" value="Genomic_DNA"/>
</dbReference>
<dbReference type="PANTHER" id="PTHR11358">
    <property type="entry name" value="ARGINASE/AGMATINASE"/>
    <property type="match status" value="1"/>
</dbReference>
<dbReference type="AlphaFoldDB" id="U1X3K2"/>
<dbReference type="EC" id="3.5.3.8" evidence="5 6"/>
<keyword evidence="4 5" id="KW-0464">Manganese</keyword>
<gene>
    <name evidence="5" type="primary">hutG</name>
    <name evidence="9" type="ORF">HMPREF0083_02401</name>
</gene>
<feature type="binding site" evidence="7">
    <location>
        <position position="261"/>
    </location>
    <ligand>
        <name>Mn(2+)</name>
        <dbReference type="ChEBI" id="CHEBI:29035"/>
        <label>1</label>
    </ligand>
</feature>
<comment type="function">
    <text evidence="5">Catalyzes the conversion of N-formimidoyl-L-glutamate to L-glutamate and formamide.</text>
</comment>
<feature type="binding site" evidence="5 7">
    <location>
        <position position="167"/>
    </location>
    <ligand>
        <name>Mn(2+)</name>
        <dbReference type="ChEBI" id="CHEBI:29035"/>
        <label>1</label>
    </ligand>
</feature>
<keyword evidence="3 5" id="KW-0369">Histidine metabolism</keyword>
<dbReference type="Proteomes" id="UP000016511">
    <property type="component" value="Unassembled WGS sequence"/>
</dbReference>
<evidence type="ECO:0000256" key="1">
    <source>
        <dbReference type="ARBA" id="ARBA00022723"/>
    </source>
</evidence>
<sequence>MYIQKKEEIRMYTVTDEKCWTGRIDSETEVNMFRLHQIVRIEDVLSFNVKHKGMAIGLIGFRCDEGVRRNKGRVGAYKAPDAIREALASFPWHFDDSVVLYDFGNVSCDDKELEAAQDELGEAVKKMLDANIFPIIIGGGHEVAYGHYVGEKRHLKNQKSIGILNFDAHFDMRPYDQTVSSGTMFRQIGDELAAENKPLRYMCVGIQKSGNTKHLFATAEQYGCEYIREDEIYSFGPEHIIERIQAFMDANEAVMLTLCSDVLDASWAPGVSAPQPFGLEPKILRRLMKAAIQNRKVTSFDIAEINPELDEDGRTVKLAASLLYEVIESLCQREEE</sequence>
<evidence type="ECO:0000256" key="2">
    <source>
        <dbReference type="ARBA" id="ARBA00022801"/>
    </source>
</evidence>
<feature type="binding site" evidence="5 7">
    <location>
        <position position="171"/>
    </location>
    <ligand>
        <name>Mn(2+)</name>
        <dbReference type="ChEBI" id="CHEBI:29035"/>
        <label>1</label>
    </ligand>
</feature>
<dbReference type="InterPro" id="IPR006035">
    <property type="entry name" value="Ureohydrolase"/>
</dbReference>
<feature type="binding site" evidence="5">
    <location>
        <position position="261"/>
    </location>
    <ligand>
        <name>Mn(2+)</name>
        <dbReference type="ChEBI" id="CHEBI:29035"/>
        <label>2</label>
    </ligand>
</feature>
<comment type="pathway">
    <text evidence="5">Amino-acid degradation; L-histidine degradation into L-glutamate; L-glutamate from N-formimidoyl-L-glutamate (hydrolase route): step 1/1.</text>
</comment>
<feature type="binding site" evidence="5 7">
    <location>
        <position position="259"/>
    </location>
    <ligand>
        <name>Mn(2+)</name>
        <dbReference type="ChEBI" id="CHEBI:29035"/>
        <label>1</label>
    </ligand>
</feature>
<dbReference type="GO" id="GO:0050415">
    <property type="term" value="F:formimidoylglutamase activity"/>
    <property type="evidence" value="ECO:0007669"/>
    <property type="project" value="UniProtKB-UniRule"/>
</dbReference>
<evidence type="ECO:0000313" key="9">
    <source>
        <dbReference type="EMBL" id="ERI09560.1"/>
    </source>
</evidence>
<evidence type="ECO:0000256" key="3">
    <source>
        <dbReference type="ARBA" id="ARBA00022808"/>
    </source>
</evidence>
<keyword evidence="2 5" id="KW-0378">Hydrolase</keyword>
<evidence type="ECO:0000256" key="8">
    <source>
        <dbReference type="PROSITE-ProRule" id="PRU00742"/>
    </source>
</evidence>
<dbReference type="PIRSF" id="PIRSF036979">
    <property type="entry name" value="Arginase"/>
    <property type="match status" value="1"/>
</dbReference>
<reference evidence="9 10" key="1">
    <citation type="submission" date="2013-08" db="EMBL/GenBank/DDBJ databases">
        <authorList>
            <person name="Weinstock G."/>
            <person name="Sodergren E."/>
            <person name="Wylie T."/>
            <person name="Fulton L."/>
            <person name="Fulton R."/>
            <person name="Fronick C."/>
            <person name="O'Laughlin M."/>
            <person name="Godfrey J."/>
            <person name="Miner T."/>
            <person name="Herter B."/>
            <person name="Appelbaum E."/>
            <person name="Cordes M."/>
            <person name="Lek S."/>
            <person name="Wollam A."/>
            <person name="Pepin K.H."/>
            <person name="Palsikar V.B."/>
            <person name="Mitreva M."/>
            <person name="Wilson R.K."/>
        </authorList>
    </citation>
    <scope>NUCLEOTIDE SEQUENCE [LARGE SCALE GENOMIC DNA]</scope>
    <source>
        <strain evidence="9 10">ATCC 12856</strain>
    </source>
</reference>
<proteinExistence type="inferred from homology"/>
<dbReference type="PROSITE" id="PS51409">
    <property type="entry name" value="ARGINASE_2"/>
    <property type="match status" value="1"/>
</dbReference>
<dbReference type="eggNOG" id="COG0010">
    <property type="taxonomic scope" value="Bacteria"/>
</dbReference>
<dbReference type="CDD" id="cd09988">
    <property type="entry name" value="Formimidoylglutamase"/>
    <property type="match status" value="1"/>
</dbReference>
<evidence type="ECO:0000313" key="10">
    <source>
        <dbReference type="Proteomes" id="UP000016511"/>
    </source>
</evidence>
<dbReference type="PATRIC" id="fig|649747.3.peg.2180"/>
<comment type="similarity">
    <text evidence="5 8">Belongs to the arginase family.</text>
</comment>
<protein>
    <recommendedName>
        <fullName evidence="5 6">Formimidoylglutamase</fullName>
        <ecNumber evidence="5 6">3.5.3.8</ecNumber>
    </recommendedName>
    <alternativeName>
        <fullName evidence="5">Formiminoglutamase</fullName>
    </alternativeName>
    <alternativeName>
        <fullName evidence="5">Formiminoglutamate hydrolase</fullName>
    </alternativeName>
</protein>
<dbReference type="InterPro" id="IPR005923">
    <property type="entry name" value="HutG"/>
</dbReference>
<evidence type="ECO:0000256" key="5">
    <source>
        <dbReference type="HAMAP-Rule" id="MF_00737"/>
    </source>
</evidence>
<dbReference type="SUPFAM" id="SSF52768">
    <property type="entry name" value="Arginase/deacetylase"/>
    <property type="match status" value="1"/>
</dbReference>
<feature type="binding site" evidence="5">
    <location>
        <position position="259"/>
    </location>
    <ligand>
        <name>Mn(2+)</name>
        <dbReference type="ChEBI" id="CHEBI:29035"/>
        <label>2</label>
    </ligand>
</feature>
<comment type="caution">
    <text evidence="9">The sequence shown here is derived from an EMBL/GenBank/DDBJ whole genome shotgun (WGS) entry which is preliminary data.</text>
</comment>
<keyword evidence="10" id="KW-1185">Reference proteome</keyword>